<accession>A0ABU4QEA4</accession>
<evidence type="ECO:0000313" key="4">
    <source>
        <dbReference type="Proteomes" id="UP001272773"/>
    </source>
</evidence>
<keyword evidence="1" id="KW-0812">Transmembrane</keyword>
<keyword evidence="4" id="KW-1185">Reference proteome</keyword>
<feature type="signal peptide" evidence="2">
    <location>
        <begin position="1"/>
        <end position="23"/>
    </location>
</feature>
<reference evidence="3 4" key="1">
    <citation type="submission" date="2023-11" db="EMBL/GenBank/DDBJ databases">
        <title>MicrobeMod: A computational toolkit for identifying prokaryotic methylation and restriction-modification with nanopore sequencing.</title>
        <authorList>
            <person name="Crits-Christoph A."/>
            <person name="Kang S.C."/>
            <person name="Lee H."/>
            <person name="Ostrov N."/>
        </authorList>
    </citation>
    <scope>NUCLEOTIDE SEQUENCE [LARGE SCALE GENOMIC DNA]</scope>
    <source>
        <strain evidence="3 4">ATCC BAA-2732</strain>
    </source>
</reference>
<dbReference type="GeneID" id="88624922"/>
<gene>
    <name evidence="3" type="ORF">SIL79_15400</name>
</gene>
<keyword evidence="1" id="KW-1133">Transmembrane helix</keyword>
<keyword evidence="2" id="KW-0732">Signal</keyword>
<evidence type="ECO:0000256" key="2">
    <source>
        <dbReference type="SAM" id="SignalP"/>
    </source>
</evidence>
<dbReference type="RefSeq" id="WP_039035918.1">
    <property type="nucleotide sequence ID" value="NZ_JAWXXR010000001.1"/>
</dbReference>
<name>A0ABU4QEA4_9GAMM</name>
<keyword evidence="1" id="KW-0472">Membrane</keyword>
<dbReference type="EMBL" id="JAWXXR010000001">
    <property type="protein sequence ID" value="MDX6017700.1"/>
    <property type="molecule type" value="Genomic_DNA"/>
</dbReference>
<dbReference type="Proteomes" id="UP001272773">
    <property type="component" value="Unassembled WGS sequence"/>
</dbReference>
<dbReference type="PROSITE" id="PS51257">
    <property type="entry name" value="PROKAR_LIPOPROTEIN"/>
    <property type="match status" value="1"/>
</dbReference>
<feature type="transmembrane region" description="Helical" evidence="1">
    <location>
        <begin position="351"/>
        <end position="374"/>
    </location>
</feature>
<protein>
    <submittedName>
        <fullName evidence="3">Chemotaxis protein</fullName>
    </submittedName>
</protein>
<proteinExistence type="predicted"/>
<organism evidence="3 4">
    <name type="scientific">Shewanella indica</name>
    <dbReference type="NCBI Taxonomy" id="768528"/>
    <lineage>
        <taxon>Bacteria</taxon>
        <taxon>Pseudomonadati</taxon>
        <taxon>Pseudomonadota</taxon>
        <taxon>Gammaproteobacteria</taxon>
        <taxon>Alteromonadales</taxon>
        <taxon>Shewanellaceae</taxon>
        <taxon>Shewanella</taxon>
    </lineage>
</organism>
<evidence type="ECO:0000256" key="1">
    <source>
        <dbReference type="SAM" id="Phobius"/>
    </source>
</evidence>
<comment type="caution">
    <text evidence="3">The sequence shown here is derived from an EMBL/GenBank/DDBJ whole genome shotgun (WGS) entry which is preliminary data.</text>
</comment>
<feature type="chain" id="PRO_5046747054" evidence="2">
    <location>
        <begin position="24"/>
        <end position="387"/>
    </location>
</feature>
<evidence type="ECO:0000313" key="3">
    <source>
        <dbReference type="EMBL" id="MDX6017700.1"/>
    </source>
</evidence>
<sequence length="387" mass="43509">MRSLCSWSLVLCLSLLASGCSLLEVKLESGIEPLPQEQLSMRVFTREYASSFFAGVEQSADLILQRSDDLQIKSNALMWKINAEQTLGQTIFQVSPLAAMIDTWAFTAQMAQFFESGNGKALFGEQTQLAANTSQQLLADYERRMQGLMSKADFDANQQFIREYAMAHPLFDVSFPRVSAFNDWLSFRKIGEFDAVTTFGSVPEVMSDMSDRMAMLASQTPKLLGWKAELFALHSNINSKEVQQTLKDISETSAKFQQLMNESPQLMSELAVDLRRELTPLLAQLDASAERNLAQLSVERLALEKMVERERIALEQMVDRERQAVTKEADALVQRTVTQVFEELTGVIKSLILYIVLFLLVVFFAPLGLGVWLGKRIGLKQASMTKQ</sequence>